<dbReference type="InterPro" id="IPR028202">
    <property type="entry name" value="Reductase_C"/>
</dbReference>
<feature type="domain" description="Reductase C-terminal" evidence="6">
    <location>
        <begin position="326"/>
        <end position="410"/>
    </location>
</feature>
<dbReference type="GO" id="GO:0005737">
    <property type="term" value="C:cytoplasm"/>
    <property type="evidence" value="ECO:0007669"/>
    <property type="project" value="TreeGrafter"/>
</dbReference>
<dbReference type="InterPro" id="IPR016156">
    <property type="entry name" value="FAD/NAD-linked_Rdtase_dimer_sf"/>
</dbReference>
<dbReference type="PRINTS" id="PR00411">
    <property type="entry name" value="PNDRDTASEI"/>
</dbReference>
<dbReference type="InterPro" id="IPR036188">
    <property type="entry name" value="FAD/NAD-bd_sf"/>
</dbReference>
<evidence type="ECO:0000256" key="2">
    <source>
        <dbReference type="ARBA" id="ARBA00022630"/>
    </source>
</evidence>
<comment type="cofactor">
    <cofactor evidence="1">
        <name>FAD</name>
        <dbReference type="ChEBI" id="CHEBI:57692"/>
    </cofactor>
</comment>
<name>A0AAU8K0G3_9ACTN</name>
<gene>
    <name evidence="7" type="ORF">ABWK59_26080</name>
</gene>
<dbReference type="SUPFAM" id="SSF55424">
    <property type="entry name" value="FAD/NAD-linked reductases, dimerisation (C-terminal) domain"/>
    <property type="match status" value="1"/>
</dbReference>
<dbReference type="EMBL" id="CP159872">
    <property type="protein sequence ID" value="XCM82128.1"/>
    <property type="molecule type" value="Genomic_DNA"/>
</dbReference>
<organism evidence="7">
    <name type="scientific">Kitasatospora camelliae</name>
    <dbReference type="NCBI Taxonomy" id="3156397"/>
    <lineage>
        <taxon>Bacteria</taxon>
        <taxon>Bacillati</taxon>
        <taxon>Actinomycetota</taxon>
        <taxon>Actinomycetes</taxon>
        <taxon>Kitasatosporales</taxon>
        <taxon>Streptomycetaceae</taxon>
        <taxon>Kitasatospora</taxon>
    </lineage>
</organism>
<evidence type="ECO:0000256" key="1">
    <source>
        <dbReference type="ARBA" id="ARBA00001974"/>
    </source>
</evidence>
<dbReference type="InterPro" id="IPR050446">
    <property type="entry name" value="FAD-oxidoreductase/Apoptosis"/>
</dbReference>
<protein>
    <submittedName>
        <fullName evidence="7">FAD-dependent oxidoreductase</fullName>
    </submittedName>
</protein>
<dbReference type="PRINTS" id="PR00368">
    <property type="entry name" value="FADPNR"/>
</dbReference>
<sequence length="414" mass="44028">MAGRSVVIIGAGQAGSDTAAALRAQGFTGSITLVGDERHPPYQRPPLSKGYLTGATLREDLLLRPETFYPAQDIELLCGDEAVGLDREIRSVTLRSGRELRYDTLVLATGARPRRLPVPGADLPGVLTLRGADDSDTLRARLADGGRTLDLAVVGAGFIGLELAATARKLGHRVTVVEALPRALQRALSPEMSAHLSTEHQRRGVRLLLRREVTELLAGATGEVRALRLNDGELVPADLVVVGIGVLPNVDLAVGAGLAVGDGILVDEHLRTSDPDIHAIGDCARFPSPHAGRPVRLESVQNATDQARTVAAAVCGAGEPYTAVPWFWSEQYELRLQIAGLTAGHDQAVVAGDVEQGRFSVFCFREGRLTGVESLNRAADHGISRRLLAAGTDLTPEQVARPGFDLKHLARQAT</sequence>
<dbReference type="PANTHER" id="PTHR43557">
    <property type="entry name" value="APOPTOSIS-INDUCING FACTOR 1"/>
    <property type="match status" value="1"/>
</dbReference>
<dbReference type="InterPro" id="IPR023753">
    <property type="entry name" value="FAD/NAD-binding_dom"/>
</dbReference>
<evidence type="ECO:0000259" key="6">
    <source>
        <dbReference type="Pfam" id="PF14759"/>
    </source>
</evidence>
<evidence type="ECO:0000313" key="7">
    <source>
        <dbReference type="EMBL" id="XCM82128.1"/>
    </source>
</evidence>
<evidence type="ECO:0000259" key="5">
    <source>
        <dbReference type="Pfam" id="PF07992"/>
    </source>
</evidence>
<dbReference type="GO" id="GO:0016651">
    <property type="term" value="F:oxidoreductase activity, acting on NAD(P)H"/>
    <property type="evidence" value="ECO:0007669"/>
    <property type="project" value="TreeGrafter"/>
</dbReference>
<dbReference type="SUPFAM" id="SSF51905">
    <property type="entry name" value="FAD/NAD(P)-binding domain"/>
    <property type="match status" value="2"/>
</dbReference>
<evidence type="ECO:0000256" key="4">
    <source>
        <dbReference type="ARBA" id="ARBA00023002"/>
    </source>
</evidence>
<dbReference type="Gene3D" id="3.30.390.30">
    <property type="match status" value="1"/>
</dbReference>
<dbReference type="Pfam" id="PF07992">
    <property type="entry name" value="Pyr_redox_2"/>
    <property type="match status" value="1"/>
</dbReference>
<dbReference type="RefSeq" id="WP_354643055.1">
    <property type="nucleotide sequence ID" value="NZ_CP159872.1"/>
</dbReference>
<feature type="domain" description="FAD/NAD(P)-binding" evidence="5">
    <location>
        <begin position="5"/>
        <end position="307"/>
    </location>
</feature>
<proteinExistence type="predicted"/>
<dbReference type="AlphaFoldDB" id="A0AAU8K0G3"/>
<evidence type="ECO:0000256" key="3">
    <source>
        <dbReference type="ARBA" id="ARBA00022827"/>
    </source>
</evidence>
<dbReference type="KEGG" id="kcm:ABWK59_26080"/>
<dbReference type="Pfam" id="PF14759">
    <property type="entry name" value="Reductase_C"/>
    <property type="match status" value="1"/>
</dbReference>
<keyword evidence="4" id="KW-0560">Oxidoreductase</keyword>
<dbReference type="Gene3D" id="3.50.50.60">
    <property type="entry name" value="FAD/NAD(P)-binding domain"/>
    <property type="match status" value="2"/>
</dbReference>
<keyword evidence="3" id="KW-0274">FAD</keyword>
<reference evidence="7" key="1">
    <citation type="submission" date="2024-06" db="EMBL/GenBank/DDBJ databases">
        <title>The genome sequences of Kitasatospora sp. strain HUAS MG31.</title>
        <authorList>
            <person name="Mo P."/>
        </authorList>
    </citation>
    <scope>NUCLEOTIDE SEQUENCE</scope>
    <source>
        <strain evidence="7">HUAS MG31</strain>
    </source>
</reference>
<accession>A0AAU8K0G3</accession>
<keyword evidence="2" id="KW-0285">Flavoprotein</keyword>
<dbReference type="PANTHER" id="PTHR43557:SF2">
    <property type="entry name" value="RIESKE DOMAIN-CONTAINING PROTEIN-RELATED"/>
    <property type="match status" value="1"/>
</dbReference>